<name>A0A0P0ZGE9_ERWAM</name>
<gene>
    <name evidence="1" type="ORF">EAMY692_p20004</name>
</gene>
<organism evidence="1">
    <name type="scientific">Erwinia amylovora</name>
    <name type="common">Fire blight bacteria</name>
    <dbReference type="NCBI Taxonomy" id="552"/>
    <lineage>
        <taxon>Bacteria</taxon>
        <taxon>Pseudomonadati</taxon>
        <taxon>Pseudomonadota</taxon>
        <taxon>Gammaproteobacteria</taxon>
        <taxon>Enterobacterales</taxon>
        <taxon>Erwiniaceae</taxon>
        <taxon>Erwinia</taxon>
    </lineage>
</organism>
<geneLocation type="plasmid" evidence="1">
    <name>pEA29</name>
</geneLocation>
<dbReference type="EMBL" id="HG813239">
    <property type="protein sequence ID" value="CDM08130.1"/>
    <property type="molecule type" value="Genomic_DNA"/>
</dbReference>
<accession>A0A0P0ZGE9</accession>
<dbReference type="AlphaFoldDB" id="A0A0P0ZGE9"/>
<evidence type="ECO:0000313" key="1">
    <source>
        <dbReference type="EMBL" id="CDM08130.1"/>
    </source>
</evidence>
<keyword evidence="1" id="KW-0614">Plasmid</keyword>
<proteinExistence type="predicted"/>
<protein>
    <submittedName>
        <fullName evidence="1">Uncharacterized protein</fullName>
    </submittedName>
</protein>
<sequence length="55" mass="6440">MTKGRLASGYCTGGWGDQTDLNLYIFSRMERVRLCNRVEFDFLAIKIKNECDKYI</sequence>
<reference evidence="1" key="1">
    <citation type="submission" date="2013-11" db="EMBL/GenBank/DDBJ databases">
        <title>The novel cryptic plasmid pEA68 of Erwinia amylovora strain 692 and definition of a novel family of plasmids.</title>
        <authorList>
            <person name="Ismail E."/>
            <person name="Blom J."/>
            <person name="Bultreys A."/>
            <person name="Ivanovic M."/>
            <person name="Obradovic A."/>
            <person name="Van Doorn J."/>
            <person name="Bergsma-Vlami M."/>
            <person name="Maes M."/>
            <person name="Willems A."/>
            <person name="Stockwell V."/>
            <person name="Smits T.H.M."/>
            <person name="Pulawska J."/>
        </authorList>
    </citation>
    <scope>NUCLEOTIDE SEQUENCE [LARGE SCALE GENOMIC DNA]</scope>
    <source>
        <strain evidence="1">692</strain>
        <plasmid evidence="1">pEA29</plasmid>
    </source>
</reference>